<evidence type="ECO:0000256" key="2">
    <source>
        <dbReference type="PIRSR" id="PIRSR630564-2"/>
    </source>
</evidence>
<dbReference type="SUPFAM" id="SSF50729">
    <property type="entry name" value="PH domain-like"/>
    <property type="match status" value="1"/>
</dbReference>
<dbReference type="AlphaFoldDB" id="A0A6A4ZLH3"/>
<dbReference type="SUPFAM" id="SSF52799">
    <property type="entry name" value="(Phosphotyrosine protein) phosphatases II"/>
    <property type="match status" value="1"/>
</dbReference>
<feature type="binding site" evidence="2">
    <location>
        <begin position="288"/>
        <end position="294"/>
    </location>
    <ligand>
        <name>substrate</name>
    </ligand>
</feature>
<feature type="active site" description="Phosphocysteine intermediate" evidence="1">
    <location>
        <position position="288"/>
    </location>
</feature>
<dbReference type="InterPro" id="IPR029021">
    <property type="entry name" value="Prot-tyrosine_phosphatase-like"/>
</dbReference>
<sequence length="351" mass="40471">MMTSYRMQFYYHPSMSEGEADAAAFQSLLRRFRTLRRVHEYCTVALGTILRVEKSEKHHSLEVETKDHRRFHLSFHGQPEILVKVHELLMSYAFPSSFEYVFAFCHRLPTNMTLHDSTAYAAERRADECLPLQWDWDVYAPQAEWRRQIGMSNAISLADEDLVAAIANANAPNQTIHIIDCRPMSSAMVCTVHRHTSLANRAKGYGVESSLRYKQATVEFMNIPNIHTMRDSAKKLKHLSLSLTCDNLNWYADVEETKWLYYLRLTLKATLHVVDLMHVQSASVLIHCSHGWDRTSQLVALAQLCLDPYFRTIQGFQVLVEKDFLAFGHPFQMRLANGAKHTGDYSPIFLQ</sequence>
<dbReference type="VEuPathDB" id="FungiDB:H257_10045"/>
<feature type="domain" description="Myotubularin phosphatase" evidence="3">
    <location>
        <begin position="145"/>
        <end position="351"/>
    </location>
</feature>
<dbReference type="InterPro" id="IPR010569">
    <property type="entry name" value="Myotubularin-like_Pase_dom"/>
</dbReference>
<protein>
    <recommendedName>
        <fullName evidence="3">Myotubularin phosphatase domain-containing protein</fullName>
    </recommendedName>
</protein>
<comment type="caution">
    <text evidence="4">The sequence shown here is derived from an EMBL/GenBank/DDBJ whole genome shotgun (WGS) entry which is preliminary data.</text>
</comment>
<dbReference type="CDD" id="cd14507">
    <property type="entry name" value="PTP-MTM-like"/>
    <property type="match status" value="1"/>
</dbReference>
<dbReference type="InterPro" id="IPR016130">
    <property type="entry name" value="Tyr_Pase_AS"/>
</dbReference>
<proteinExistence type="predicted"/>
<gene>
    <name evidence="4" type="ORF">AaE_011807</name>
</gene>
<dbReference type="EMBL" id="VJMI01017556">
    <property type="protein sequence ID" value="KAF0713368.1"/>
    <property type="molecule type" value="Genomic_DNA"/>
</dbReference>
<feature type="binding site" evidence="2">
    <location>
        <begin position="225"/>
        <end position="226"/>
    </location>
    <ligand>
        <name>substrate</name>
    </ligand>
</feature>
<accession>A0A6A4ZLH3</accession>
<evidence type="ECO:0000313" key="4">
    <source>
        <dbReference type="EMBL" id="KAF0713368.1"/>
    </source>
</evidence>
<evidence type="ECO:0000259" key="3">
    <source>
        <dbReference type="PROSITE" id="PS51339"/>
    </source>
</evidence>
<dbReference type="PROSITE" id="PS51339">
    <property type="entry name" value="PPASE_MYOTUBULARIN"/>
    <property type="match status" value="1"/>
</dbReference>
<dbReference type="InterPro" id="IPR030564">
    <property type="entry name" value="Myotubularin"/>
</dbReference>
<feature type="non-terminal residue" evidence="4">
    <location>
        <position position="351"/>
    </location>
</feature>
<dbReference type="PANTHER" id="PTHR10807">
    <property type="entry name" value="MYOTUBULARIN-RELATED"/>
    <property type="match status" value="1"/>
</dbReference>
<feature type="binding site" evidence="2">
    <location>
        <begin position="200"/>
        <end position="203"/>
    </location>
    <ligand>
        <name>substrate</name>
    </ligand>
</feature>
<dbReference type="PANTHER" id="PTHR10807:SF128">
    <property type="entry name" value="PHOSPHATIDYLINOSITOL-3,5-BISPHOSPHATE 3-PHOSPHATASE"/>
    <property type="match status" value="1"/>
</dbReference>
<dbReference type="Pfam" id="PF06602">
    <property type="entry name" value="Myotub-related"/>
    <property type="match status" value="1"/>
</dbReference>
<dbReference type="GO" id="GO:0005737">
    <property type="term" value="C:cytoplasm"/>
    <property type="evidence" value="ECO:0007669"/>
    <property type="project" value="TreeGrafter"/>
</dbReference>
<dbReference type="Proteomes" id="UP000469452">
    <property type="component" value="Unassembled WGS sequence"/>
</dbReference>
<reference evidence="4 5" key="1">
    <citation type="submission" date="2019-06" db="EMBL/GenBank/DDBJ databases">
        <title>Genomics analysis of Aphanomyces spp. identifies a new class of oomycete effector associated with host adaptation.</title>
        <authorList>
            <person name="Gaulin E."/>
        </authorList>
    </citation>
    <scope>NUCLEOTIDE SEQUENCE [LARGE SCALE GENOMIC DNA]</scope>
    <source>
        <strain evidence="4 5">E</strain>
    </source>
</reference>
<evidence type="ECO:0000313" key="5">
    <source>
        <dbReference type="Proteomes" id="UP000469452"/>
    </source>
</evidence>
<evidence type="ECO:0000256" key="1">
    <source>
        <dbReference type="PIRSR" id="PIRSR630564-1"/>
    </source>
</evidence>
<organism evidence="4 5">
    <name type="scientific">Aphanomyces astaci</name>
    <name type="common">Crayfish plague agent</name>
    <dbReference type="NCBI Taxonomy" id="112090"/>
    <lineage>
        <taxon>Eukaryota</taxon>
        <taxon>Sar</taxon>
        <taxon>Stramenopiles</taxon>
        <taxon>Oomycota</taxon>
        <taxon>Saprolegniomycetes</taxon>
        <taxon>Saprolegniales</taxon>
        <taxon>Verrucalvaceae</taxon>
        <taxon>Aphanomyces</taxon>
    </lineage>
</organism>
<dbReference type="PROSITE" id="PS00383">
    <property type="entry name" value="TYR_PHOSPHATASE_1"/>
    <property type="match status" value="1"/>
</dbReference>
<name>A0A6A4ZLH3_APHAT</name>